<dbReference type="GO" id="GO:0015074">
    <property type="term" value="P:DNA integration"/>
    <property type="evidence" value="ECO:0007669"/>
    <property type="project" value="InterPro"/>
</dbReference>
<dbReference type="InterPro" id="IPR013762">
    <property type="entry name" value="Integrase-like_cat_sf"/>
</dbReference>
<dbReference type="InterPro" id="IPR025269">
    <property type="entry name" value="SAM-like_dom"/>
</dbReference>
<dbReference type="InterPro" id="IPR010998">
    <property type="entry name" value="Integrase_recombinase_N"/>
</dbReference>
<feature type="domain" description="Tyr recombinase" evidence="4">
    <location>
        <begin position="217"/>
        <end position="407"/>
    </location>
</feature>
<dbReference type="GO" id="GO:0006310">
    <property type="term" value="P:DNA recombination"/>
    <property type="evidence" value="ECO:0007669"/>
    <property type="project" value="UniProtKB-KW"/>
</dbReference>
<dbReference type="AlphaFoldDB" id="A0A495J823"/>
<dbReference type="PANTHER" id="PTHR30349:SF64">
    <property type="entry name" value="PROPHAGE INTEGRASE INTD-RELATED"/>
    <property type="match status" value="1"/>
</dbReference>
<keyword evidence="2" id="KW-0238">DNA-binding</keyword>
<keyword evidence="3" id="KW-0233">DNA recombination</keyword>
<dbReference type="Gene3D" id="1.10.443.10">
    <property type="entry name" value="Intergrase catalytic core"/>
    <property type="match status" value="1"/>
</dbReference>
<dbReference type="Pfam" id="PF17293">
    <property type="entry name" value="Arm-DNA-bind_5"/>
    <property type="match status" value="1"/>
</dbReference>
<protein>
    <submittedName>
        <fullName evidence="5">Phage integrase family protein</fullName>
    </submittedName>
</protein>
<accession>A0A495J823</accession>
<evidence type="ECO:0000256" key="1">
    <source>
        <dbReference type="ARBA" id="ARBA00008857"/>
    </source>
</evidence>
<evidence type="ECO:0000259" key="4">
    <source>
        <dbReference type="PROSITE" id="PS51898"/>
    </source>
</evidence>
<dbReference type="InterPro" id="IPR035386">
    <property type="entry name" value="Arm-DNA-bind_5"/>
</dbReference>
<evidence type="ECO:0000256" key="3">
    <source>
        <dbReference type="ARBA" id="ARBA00023172"/>
    </source>
</evidence>
<dbReference type="PROSITE" id="PS51898">
    <property type="entry name" value="TYR_RECOMBINASE"/>
    <property type="match status" value="1"/>
</dbReference>
<proteinExistence type="inferred from homology"/>
<comment type="similarity">
    <text evidence="1">Belongs to the 'phage' integrase family.</text>
</comment>
<sequence>MSYLFRTNMSVIKVVLRKKPKADGTLPLAIRLYKDGKENYIYLGYYLSSEFWDAEKQRVKKSHPNSARMNNLIAKKLSEAMDKTLELEAAREHVSSMAMKQKVRPKGGKNFFTQADLYIQTLKEAGKYNRYNSDKSKIACFKAFCGTSDIAFSDITVPLLEKFKHYCLTERKVCERTAINHWVVVRTVFSQAIKSEIADIRHYPFGRGKIVIKFPETKKVGISAEDVQKLERIDLPYPIQNHVRNLWLFAFYFGGMRGADVLRLRWSDFKDGRLYYTMGKNLKPVSLKVPEKAVAILKMYKPDQRSEDDLVFPELKVFDNLDDNFKVQKQIALSLCRLDKILTDKVAAKAKINGRITMHIARHTFGRIAGDTIALTTAQKLFRHSDISTTMGYMNNFIHKDEDDALDRVINFKGVNDNKTTGRGRKAKVV</sequence>
<dbReference type="InterPro" id="IPR002104">
    <property type="entry name" value="Integrase_catalytic"/>
</dbReference>
<dbReference type="Pfam" id="PF13102">
    <property type="entry name" value="Phage_int_SAM_5"/>
    <property type="match status" value="1"/>
</dbReference>
<dbReference type="Proteomes" id="UP000268007">
    <property type="component" value="Unassembled WGS sequence"/>
</dbReference>
<dbReference type="Gene3D" id="1.10.150.130">
    <property type="match status" value="1"/>
</dbReference>
<name>A0A495J823_9SPHI</name>
<dbReference type="PANTHER" id="PTHR30349">
    <property type="entry name" value="PHAGE INTEGRASE-RELATED"/>
    <property type="match status" value="1"/>
</dbReference>
<reference evidence="5 6" key="1">
    <citation type="submission" date="2018-10" db="EMBL/GenBank/DDBJ databases">
        <title>Genomic Encyclopedia of Archaeal and Bacterial Type Strains, Phase II (KMG-II): from individual species to whole genera.</title>
        <authorList>
            <person name="Goeker M."/>
        </authorList>
    </citation>
    <scope>NUCLEOTIDE SEQUENCE [LARGE SCALE GENOMIC DNA]</scope>
    <source>
        <strain evidence="5 6">DSM 18602</strain>
    </source>
</reference>
<gene>
    <name evidence="5" type="ORF">BDD43_4406</name>
</gene>
<dbReference type="InterPro" id="IPR011010">
    <property type="entry name" value="DNA_brk_join_enz"/>
</dbReference>
<dbReference type="GO" id="GO:0003677">
    <property type="term" value="F:DNA binding"/>
    <property type="evidence" value="ECO:0007669"/>
    <property type="project" value="UniProtKB-KW"/>
</dbReference>
<evidence type="ECO:0000313" key="5">
    <source>
        <dbReference type="EMBL" id="RKR84179.1"/>
    </source>
</evidence>
<dbReference type="InterPro" id="IPR050090">
    <property type="entry name" value="Tyrosine_recombinase_XerCD"/>
</dbReference>
<dbReference type="SUPFAM" id="SSF56349">
    <property type="entry name" value="DNA breaking-rejoining enzymes"/>
    <property type="match status" value="1"/>
</dbReference>
<organism evidence="5 6">
    <name type="scientific">Mucilaginibacter gracilis</name>
    <dbReference type="NCBI Taxonomy" id="423350"/>
    <lineage>
        <taxon>Bacteria</taxon>
        <taxon>Pseudomonadati</taxon>
        <taxon>Bacteroidota</taxon>
        <taxon>Sphingobacteriia</taxon>
        <taxon>Sphingobacteriales</taxon>
        <taxon>Sphingobacteriaceae</taxon>
        <taxon>Mucilaginibacter</taxon>
    </lineage>
</organism>
<evidence type="ECO:0000256" key="2">
    <source>
        <dbReference type="ARBA" id="ARBA00023125"/>
    </source>
</evidence>
<keyword evidence="6" id="KW-1185">Reference proteome</keyword>
<dbReference type="EMBL" id="RBKU01000001">
    <property type="protein sequence ID" value="RKR84179.1"/>
    <property type="molecule type" value="Genomic_DNA"/>
</dbReference>
<dbReference type="Pfam" id="PF00589">
    <property type="entry name" value="Phage_integrase"/>
    <property type="match status" value="1"/>
</dbReference>
<evidence type="ECO:0000313" key="6">
    <source>
        <dbReference type="Proteomes" id="UP000268007"/>
    </source>
</evidence>
<comment type="caution">
    <text evidence="5">The sequence shown here is derived from an EMBL/GenBank/DDBJ whole genome shotgun (WGS) entry which is preliminary data.</text>
</comment>